<dbReference type="InterPro" id="IPR016162">
    <property type="entry name" value="Ald_DH_N"/>
</dbReference>
<dbReference type="Gene3D" id="3.40.309.10">
    <property type="entry name" value="Aldehyde Dehydrogenase, Chain A, domain 2"/>
    <property type="match status" value="1"/>
</dbReference>
<reference evidence="4" key="1">
    <citation type="submission" date="2018-05" db="EMBL/GenBank/DDBJ databases">
        <authorList>
            <person name="Lanie J.A."/>
            <person name="Ng W.-L."/>
            <person name="Kazmierczak K.M."/>
            <person name="Andrzejewski T.M."/>
            <person name="Davidsen T.M."/>
            <person name="Wayne K.J."/>
            <person name="Tettelin H."/>
            <person name="Glass J.I."/>
            <person name="Rusch D."/>
            <person name="Podicherti R."/>
            <person name="Tsui H.-C.T."/>
            <person name="Winkler M.E."/>
        </authorList>
    </citation>
    <scope>NUCLEOTIDE SEQUENCE</scope>
</reference>
<dbReference type="AlphaFoldDB" id="A0A381YJ71"/>
<evidence type="ECO:0000256" key="2">
    <source>
        <dbReference type="ARBA" id="ARBA00023027"/>
    </source>
</evidence>
<evidence type="ECO:0000256" key="1">
    <source>
        <dbReference type="ARBA" id="ARBA00009986"/>
    </source>
</evidence>
<name>A0A381YJ71_9ZZZZ</name>
<protein>
    <recommendedName>
        <fullName evidence="3">Aldehyde dehydrogenase domain-containing protein</fullName>
    </recommendedName>
</protein>
<comment type="similarity">
    <text evidence="1">Belongs to the aldehyde dehydrogenase family.</text>
</comment>
<gene>
    <name evidence="4" type="ORF">METZ01_LOCUS129455</name>
</gene>
<proteinExistence type="inferred from homology"/>
<dbReference type="InterPro" id="IPR016161">
    <property type="entry name" value="Ald_DH/histidinol_DH"/>
</dbReference>
<dbReference type="PANTHER" id="PTHR43720">
    <property type="entry name" value="2-AMINOMUCONIC SEMIALDEHYDE DEHYDROGENASE"/>
    <property type="match status" value="1"/>
</dbReference>
<dbReference type="PANTHER" id="PTHR43720:SF2">
    <property type="entry name" value="2-AMINOMUCONIC SEMIALDEHYDE DEHYDROGENASE"/>
    <property type="match status" value="1"/>
</dbReference>
<dbReference type="InterPro" id="IPR015590">
    <property type="entry name" value="Aldehyde_DH_dom"/>
</dbReference>
<evidence type="ECO:0000259" key="3">
    <source>
        <dbReference type="Pfam" id="PF00171"/>
    </source>
</evidence>
<evidence type="ECO:0000313" key="4">
    <source>
        <dbReference type="EMBL" id="SVA76601.1"/>
    </source>
</evidence>
<dbReference type="EMBL" id="UINC01018271">
    <property type="protein sequence ID" value="SVA76601.1"/>
    <property type="molecule type" value="Genomic_DNA"/>
</dbReference>
<dbReference type="GO" id="GO:0016620">
    <property type="term" value="F:oxidoreductase activity, acting on the aldehyde or oxo group of donors, NAD or NADP as acceptor"/>
    <property type="evidence" value="ECO:0007669"/>
    <property type="project" value="InterPro"/>
</dbReference>
<dbReference type="InterPro" id="IPR016163">
    <property type="entry name" value="Ald_DH_C"/>
</dbReference>
<dbReference type="Pfam" id="PF00171">
    <property type="entry name" value="Aldedh"/>
    <property type="match status" value="1"/>
</dbReference>
<keyword evidence="2" id="KW-0520">NAD</keyword>
<feature type="non-terminal residue" evidence="4">
    <location>
        <position position="1"/>
    </location>
</feature>
<dbReference type="SUPFAM" id="SSF53720">
    <property type="entry name" value="ALDH-like"/>
    <property type="match status" value="1"/>
</dbReference>
<sequence>VIHFPILRWGEPYRSLEVNAMSHFVTGEPVAEVSQANGGLVARDLRKAEQARDALREIPCAELIRIVQRAGELFQSADLPVGDALQSPEDFVRQQSATTGLPEKLCRMNMEKLGGVLAQLDQILAALTRKLDLDIFSRGFGDEGGVMRSYQAAAPVLGMVLPSNSPGVHSLWLPVVPLQVGLVLKPGPQEPWTPWRLSQAFFQAGIPKQAIALYPGEAEVGAAVLSHCPRSFIFGGTATVDHYRTNPAVQVHGPGFSKILLGDDIVDNWEQYLDLMVQSVLVNSGRSCINCSGIWASRHTREIAEALAKRLGPIEPLPPDDPKAELAAFTVSGQAEAISVDIDRALEQDGVEDATAPYHGGSRLTSQERYGYLRPTVIRVESPQLAAAGKEYMFPYVTVVECPQDKMVSSIGTTLVASGITYDEAFRQSLLEATNIDRLNLGPIPTTQINWLAPHEGNIVDFLFRARAFQMA</sequence>
<feature type="domain" description="Aldehyde dehydrogenase" evidence="3">
    <location>
        <begin position="24"/>
        <end position="404"/>
    </location>
</feature>
<dbReference type="Gene3D" id="3.40.605.10">
    <property type="entry name" value="Aldehyde Dehydrogenase, Chain A, domain 1"/>
    <property type="match status" value="1"/>
</dbReference>
<accession>A0A381YJ71</accession>
<organism evidence="4">
    <name type="scientific">marine metagenome</name>
    <dbReference type="NCBI Taxonomy" id="408172"/>
    <lineage>
        <taxon>unclassified sequences</taxon>
        <taxon>metagenomes</taxon>
        <taxon>ecological metagenomes</taxon>
    </lineage>
</organism>